<accession>A0AAN6GG05</accession>
<organism evidence="2 3">
    <name type="scientific">Tilletia horrida</name>
    <dbReference type="NCBI Taxonomy" id="155126"/>
    <lineage>
        <taxon>Eukaryota</taxon>
        <taxon>Fungi</taxon>
        <taxon>Dikarya</taxon>
        <taxon>Basidiomycota</taxon>
        <taxon>Ustilaginomycotina</taxon>
        <taxon>Exobasidiomycetes</taxon>
        <taxon>Tilletiales</taxon>
        <taxon>Tilletiaceae</taxon>
        <taxon>Tilletia</taxon>
    </lineage>
</organism>
<evidence type="ECO:0000313" key="3">
    <source>
        <dbReference type="Proteomes" id="UP001176521"/>
    </source>
</evidence>
<reference evidence="2" key="1">
    <citation type="journal article" date="2023" name="PhytoFront">
        <title>Draft Genome Resources of Seven Strains of Tilletia horrida, Causal Agent of Kernel Smut of Rice.</title>
        <authorList>
            <person name="Khanal S."/>
            <person name="Antony Babu S."/>
            <person name="Zhou X.G."/>
        </authorList>
    </citation>
    <scope>NUCLEOTIDE SEQUENCE</scope>
    <source>
        <strain evidence="2">TX3</strain>
    </source>
</reference>
<protein>
    <submittedName>
        <fullName evidence="2">Uncharacterized protein</fullName>
    </submittedName>
</protein>
<keyword evidence="3" id="KW-1185">Reference proteome</keyword>
<evidence type="ECO:0000256" key="1">
    <source>
        <dbReference type="SAM" id="MobiDB-lite"/>
    </source>
</evidence>
<evidence type="ECO:0000313" key="2">
    <source>
        <dbReference type="EMBL" id="KAK0535170.1"/>
    </source>
</evidence>
<dbReference type="Proteomes" id="UP001176521">
    <property type="component" value="Unassembled WGS sequence"/>
</dbReference>
<dbReference type="EMBL" id="JAPDMQ010000101">
    <property type="protein sequence ID" value="KAK0535170.1"/>
    <property type="molecule type" value="Genomic_DNA"/>
</dbReference>
<comment type="caution">
    <text evidence="2">The sequence shown here is derived from an EMBL/GenBank/DDBJ whole genome shotgun (WGS) entry which is preliminary data.</text>
</comment>
<sequence>MGDHDDRRILVGTAVLGAEATGLVIAGQRYGWNYGFNSPKQRDLVESQSQPQPSRQIVTRRFKITKEQANKAIGLWLAGATIATAGVAYNNAHLLPYTGPAKDQQPKVRSQQADEVQQKRSELTHETKVEARGRFGALKSAIAKHDYTKKAQAFELTAGVLGAAQLPLAYSMYQKAHNDYVNKIQQQPKP</sequence>
<name>A0AAN6GG05_9BASI</name>
<gene>
    <name evidence="2" type="ORF">OC842_002399</name>
</gene>
<feature type="region of interest" description="Disordered" evidence="1">
    <location>
        <begin position="100"/>
        <end position="122"/>
    </location>
</feature>
<proteinExistence type="predicted"/>
<dbReference type="AlphaFoldDB" id="A0AAN6GG05"/>